<dbReference type="EMBL" id="MU394287">
    <property type="protein sequence ID" value="KAI6091371.1"/>
    <property type="molecule type" value="Genomic_DNA"/>
</dbReference>
<evidence type="ECO:0000313" key="2">
    <source>
        <dbReference type="Proteomes" id="UP001497680"/>
    </source>
</evidence>
<organism evidence="1 2">
    <name type="scientific">Hypoxylon rubiginosum</name>
    <dbReference type="NCBI Taxonomy" id="110542"/>
    <lineage>
        <taxon>Eukaryota</taxon>
        <taxon>Fungi</taxon>
        <taxon>Dikarya</taxon>
        <taxon>Ascomycota</taxon>
        <taxon>Pezizomycotina</taxon>
        <taxon>Sordariomycetes</taxon>
        <taxon>Xylariomycetidae</taxon>
        <taxon>Xylariales</taxon>
        <taxon>Hypoxylaceae</taxon>
        <taxon>Hypoxylon</taxon>
    </lineage>
</organism>
<dbReference type="Proteomes" id="UP001497680">
    <property type="component" value="Unassembled WGS sequence"/>
</dbReference>
<protein>
    <submittedName>
        <fullName evidence="1">Alpha/beta-hydrolase</fullName>
    </submittedName>
</protein>
<accession>A0ACC0DG54</accession>
<reference evidence="1 2" key="1">
    <citation type="journal article" date="2022" name="New Phytol.">
        <title>Ecological generalism drives hyperdiversity of secondary metabolite gene clusters in xylarialean endophytes.</title>
        <authorList>
            <person name="Franco M.E.E."/>
            <person name="Wisecaver J.H."/>
            <person name="Arnold A.E."/>
            <person name="Ju Y.M."/>
            <person name="Slot J.C."/>
            <person name="Ahrendt S."/>
            <person name="Moore L.P."/>
            <person name="Eastman K.E."/>
            <person name="Scott K."/>
            <person name="Konkel Z."/>
            <person name="Mondo S.J."/>
            <person name="Kuo A."/>
            <person name="Hayes R.D."/>
            <person name="Haridas S."/>
            <person name="Andreopoulos B."/>
            <person name="Riley R."/>
            <person name="LaButti K."/>
            <person name="Pangilinan J."/>
            <person name="Lipzen A."/>
            <person name="Amirebrahimi M."/>
            <person name="Yan J."/>
            <person name="Adam C."/>
            <person name="Keymanesh K."/>
            <person name="Ng V."/>
            <person name="Louie K."/>
            <person name="Northen T."/>
            <person name="Drula E."/>
            <person name="Henrissat B."/>
            <person name="Hsieh H.M."/>
            <person name="Youens-Clark K."/>
            <person name="Lutzoni F."/>
            <person name="Miadlikowska J."/>
            <person name="Eastwood D.C."/>
            <person name="Hamelin R.C."/>
            <person name="Grigoriev I.V."/>
            <person name="U'Ren J.M."/>
        </authorList>
    </citation>
    <scope>NUCLEOTIDE SEQUENCE [LARGE SCALE GENOMIC DNA]</scope>
    <source>
        <strain evidence="1 2">ER1909</strain>
    </source>
</reference>
<evidence type="ECO:0000313" key="1">
    <source>
        <dbReference type="EMBL" id="KAI6091371.1"/>
    </source>
</evidence>
<sequence>MASSKPVIVIIHGAFFAPVHYRKLIEPLRAQGYVVLAPPMPSTGLDDSAAGKTYVDDAKRILEYLIPYLDEGKEAVIVGHSQGGIAASALTEGQTVEDRKAKGLKGGVRSVVYLAALAIPTKGASLLGLLGGTPPPIYKEEGPFYVLTDYAFSPDASDLPIPPDDKIALSKTLVHQSKASLEAPVQFTAADVTASKTYIVCLEDQGLPAALQENFAQMTGCRVIKIKSGHFPFLESEEKAKEVIDIIVDVAEK</sequence>
<comment type="caution">
    <text evidence="1">The sequence shown here is derived from an EMBL/GenBank/DDBJ whole genome shotgun (WGS) entry which is preliminary data.</text>
</comment>
<name>A0ACC0DG54_9PEZI</name>
<keyword evidence="2" id="KW-1185">Reference proteome</keyword>
<proteinExistence type="predicted"/>
<gene>
    <name evidence="1" type="ORF">F4821DRAFT_227024</name>
</gene>